<evidence type="ECO:0000256" key="3">
    <source>
        <dbReference type="ARBA" id="ARBA00022691"/>
    </source>
</evidence>
<keyword evidence="2" id="KW-0808">Transferase</keyword>
<dbReference type="PANTHER" id="PTHR30307">
    <property type="entry name" value="S-ADENOSYLMETHIONINE:TRNA RIBOSYLTRANSFERASE-ISOMERASE"/>
    <property type="match status" value="1"/>
</dbReference>
<gene>
    <name evidence="5" type="ORF">METZ01_LOCUS56721</name>
</gene>
<dbReference type="Gene3D" id="3.40.1780.10">
    <property type="entry name" value="QueA-like"/>
    <property type="match status" value="1"/>
</dbReference>
<name>A0A381SNA8_9ZZZZ</name>
<evidence type="ECO:0000256" key="4">
    <source>
        <dbReference type="ARBA" id="ARBA00022785"/>
    </source>
</evidence>
<proteinExistence type="inferred from homology"/>
<dbReference type="Pfam" id="PF02547">
    <property type="entry name" value="Queuosine_synth"/>
    <property type="match status" value="1"/>
</dbReference>
<dbReference type="InterPro" id="IPR042118">
    <property type="entry name" value="QueA_dom1"/>
</dbReference>
<dbReference type="InterPro" id="IPR003699">
    <property type="entry name" value="QueA"/>
</dbReference>
<keyword evidence="1" id="KW-0963">Cytoplasm</keyword>
<evidence type="ECO:0000313" key="5">
    <source>
        <dbReference type="EMBL" id="SVA03867.1"/>
    </source>
</evidence>
<organism evidence="5">
    <name type="scientific">marine metagenome</name>
    <dbReference type="NCBI Taxonomy" id="408172"/>
    <lineage>
        <taxon>unclassified sequences</taxon>
        <taxon>metagenomes</taxon>
        <taxon>ecological metagenomes</taxon>
    </lineage>
</organism>
<sequence>MFFGSVEKPPRLSEFELEVPERLVAKDPLKKRDECKLMVLNRAEQTIEHRQFKDVVDYFNKGDVLVMNNTRVYPARLYANKDKSEARVEVFLLRELADDLWEAMVKPARKVRIGNKLWFSKKISCDVIDNTVSGGRVLRFESDAESLYPFIEKVGHSPLPPYIDRESTPSDKTYYQTVYASERGSVAAPTAGIHFSKAMLNKMEKKGVKLAYVTLHIGLGTFRPIMVEDLTRHQMDSEYFHVPPETAEIINKAKSKKKSVGVVGTSTVRTLETVVVSGFQITSRKGWTDKFIYPPYDFKMCDKFITNLHQPKSTLMMLTAAFAKKDFILKAYKEAIKKKYRFYSYGDSMIII</sequence>
<keyword evidence="3" id="KW-0949">S-adenosyl-L-methionine</keyword>
<evidence type="ECO:0008006" key="6">
    <source>
        <dbReference type="Google" id="ProtNLM"/>
    </source>
</evidence>
<dbReference type="EMBL" id="UINC01003161">
    <property type="protein sequence ID" value="SVA03867.1"/>
    <property type="molecule type" value="Genomic_DNA"/>
</dbReference>
<dbReference type="Gene3D" id="2.40.10.240">
    <property type="entry name" value="QueA-like"/>
    <property type="match status" value="1"/>
</dbReference>
<evidence type="ECO:0000256" key="2">
    <source>
        <dbReference type="ARBA" id="ARBA00022679"/>
    </source>
</evidence>
<dbReference type="PANTHER" id="PTHR30307:SF0">
    <property type="entry name" value="S-ADENOSYLMETHIONINE:TRNA RIBOSYLTRANSFERASE-ISOMERASE"/>
    <property type="match status" value="1"/>
</dbReference>
<evidence type="ECO:0000256" key="1">
    <source>
        <dbReference type="ARBA" id="ARBA00022490"/>
    </source>
</evidence>
<keyword evidence="4" id="KW-0671">Queuosine biosynthesis</keyword>
<protein>
    <recommendedName>
        <fullName evidence="6">S-adenosylmethionine:tRNA ribosyltransferase-isomerase</fullName>
    </recommendedName>
</protein>
<dbReference type="GO" id="GO:0008616">
    <property type="term" value="P:tRNA queuosine(34) biosynthetic process"/>
    <property type="evidence" value="ECO:0007669"/>
    <property type="project" value="UniProtKB-KW"/>
</dbReference>
<dbReference type="InterPro" id="IPR036100">
    <property type="entry name" value="QueA_sf"/>
</dbReference>
<dbReference type="InterPro" id="IPR042119">
    <property type="entry name" value="QueA_dom2"/>
</dbReference>
<dbReference type="NCBIfam" id="NF001140">
    <property type="entry name" value="PRK00147.1"/>
    <property type="match status" value="1"/>
</dbReference>
<dbReference type="NCBIfam" id="TIGR00113">
    <property type="entry name" value="queA"/>
    <property type="match status" value="1"/>
</dbReference>
<dbReference type="AlphaFoldDB" id="A0A381SNA8"/>
<dbReference type="SUPFAM" id="SSF111337">
    <property type="entry name" value="QueA-like"/>
    <property type="match status" value="1"/>
</dbReference>
<dbReference type="GO" id="GO:0051075">
    <property type="term" value="F:S-adenosylmethionine:tRNA ribosyltransferase-isomerase activity"/>
    <property type="evidence" value="ECO:0007669"/>
    <property type="project" value="TreeGrafter"/>
</dbReference>
<reference evidence="5" key="1">
    <citation type="submission" date="2018-05" db="EMBL/GenBank/DDBJ databases">
        <authorList>
            <person name="Lanie J.A."/>
            <person name="Ng W.-L."/>
            <person name="Kazmierczak K.M."/>
            <person name="Andrzejewski T.M."/>
            <person name="Davidsen T.M."/>
            <person name="Wayne K.J."/>
            <person name="Tettelin H."/>
            <person name="Glass J.I."/>
            <person name="Rusch D."/>
            <person name="Podicherti R."/>
            <person name="Tsui H.-C.T."/>
            <person name="Winkler M.E."/>
        </authorList>
    </citation>
    <scope>NUCLEOTIDE SEQUENCE</scope>
</reference>
<dbReference type="HAMAP" id="MF_00113">
    <property type="entry name" value="QueA"/>
    <property type="match status" value="1"/>
</dbReference>
<accession>A0A381SNA8</accession>
<dbReference type="FunFam" id="2.40.10.240:FF:000002">
    <property type="entry name" value="S-adenosylmethionine:tRNA ribosyltransferase-isomerase"/>
    <property type="match status" value="1"/>
</dbReference>